<dbReference type="PANTHER" id="PTHR30619:SF1">
    <property type="entry name" value="RECOMBINATION PROTEIN 2"/>
    <property type="match status" value="1"/>
</dbReference>
<dbReference type="PANTHER" id="PTHR30619">
    <property type="entry name" value="DNA INTERNALIZATION/COMPETENCE PROTEIN COMEC/REC2"/>
    <property type="match status" value="1"/>
</dbReference>
<dbReference type="InterPro" id="IPR052159">
    <property type="entry name" value="Competence_DNA_uptake"/>
</dbReference>
<sequence>MMDRRGFLKNATLVSAACLMDFREALALGAKDAEVGKAWKGWKKGQFQIHLIYTGVSESMFLIFPDGTTMLLDCGDHNAIGRGKLAVPVLPNPDRHAGEWISRYVRRVNPQKDYVDYMMLTHYHSDHGGNNKFYARKEMRDGKDYYLSGFSQAAEYLTFGKAFDRCWPDYNDPLPLTQEAADAFEHMRDFYDYMLAHKKMEIEKFRLGEINQIALKKDATAYPGFSVRNICANGRIADKEGNIRDLYAERKKSNPVKFSENGMSLGVIFTYGDFKFYTAGDFSDGWNLPNGERFEIEDAIADVVEPVSVAKINHHGHKSMTDKLVAALRPRVVVNNVWDQLHTLPSVMERFYNRNLYPGERIVCPTVFPAERRAEDAGQPWLDILNPSSFDAGHVIVNVEEGGKDYSVTYLTANDESMTVKSVMRFKS</sequence>
<evidence type="ECO:0000259" key="1">
    <source>
        <dbReference type="Pfam" id="PF00753"/>
    </source>
</evidence>
<accession>A0A1Y4IJI3</accession>
<name>A0A1Y4IJI3_PARDI</name>
<evidence type="ECO:0000313" key="3">
    <source>
        <dbReference type="Proteomes" id="UP000195950"/>
    </source>
</evidence>
<dbReference type="SUPFAM" id="SSF56281">
    <property type="entry name" value="Metallo-hydrolase/oxidoreductase"/>
    <property type="match status" value="1"/>
</dbReference>
<feature type="domain" description="Metallo-beta-lactamase" evidence="1">
    <location>
        <begin position="55"/>
        <end position="135"/>
    </location>
</feature>
<dbReference type="Proteomes" id="UP000195950">
    <property type="component" value="Unassembled WGS sequence"/>
</dbReference>
<dbReference type="InterPro" id="IPR036866">
    <property type="entry name" value="RibonucZ/Hydroxyglut_hydro"/>
</dbReference>
<organism evidence="2 3">
    <name type="scientific">Parabacteroides distasonis</name>
    <dbReference type="NCBI Taxonomy" id="823"/>
    <lineage>
        <taxon>Bacteria</taxon>
        <taxon>Pseudomonadati</taxon>
        <taxon>Bacteroidota</taxon>
        <taxon>Bacteroidia</taxon>
        <taxon>Bacteroidales</taxon>
        <taxon>Tannerellaceae</taxon>
        <taxon>Parabacteroides</taxon>
    </lineage>
</organism>
<dbReference type="AlphaFoldDB" id="A0A1Y4IJI3"/>
<comment type="caution">
    <text evidence="2">The sequence shown here is derived from an EMBL/GenBank/DDBJ whole genome shotgun (WGS) entry which is preliminary data.</text>
</comment>
<dbReference type="Gene3D" id="3.60.15.10">
    <property type="entry name" value="Ribonuclease Z/Hydroxyacylglutathione hydrolase-like"/>
    <property type="match status" value="1"/>
</dbReference>
<protein>
    <submittedName>
        <fullName evidence="2">MBL fold protein</fullName>
    </submittedName>
</protein>
<evidence type="ECO:0000313" key="2">
    <source>
        <dbReference type="EMBL" id="OUP20478.1"/>
    </source>
</evidence>
<gene>
    <name evidence="2" type="ORF">B5F32_06010</name>
</gene>
<dbReference type="InterPro" id="IPR001279">
    <property type="entry name" value="Metallo-B-lactamas"/>
</dbReference>
<dbReference type="EMBL" id="NFJX01000004">
    <property type="protein sequence ID" value="OUP20478.1"/>
    <property type="molecule type" value="Genomic_DNA"/>
</dbReference>
<proteinExistence type="predicted"/>
<dbReference type="PROSITE" id="PS51318">
    <property type="entry name" value="TAT"/>
    <property type="match status" value="1"/>
</dbReference>
<dbReference type="InterPro" id="IPR006311">
    <property type="entry name" value="TAT_signal"/>
</dbReference>
<dbReference type="Pfam" id="PF00753">
    <property type="entry name" value="Lactamase_B"/>
    <property type="match status" value="1"/>
</dbReference>
<reference evidence="3" key="1">
    <citation type="submission" date="2017-04" db="EMBL/GenBank/DDBJ databases">
        <title>Function of individual gut microbiota members based on whole genome sequencing of pure cultures obtained from chicken caecum.</title>
        <authorList>
            <person name="Medvecky M."/>
            <person name="Cejkova D."/>
            <person name="Polansky O."/>
            <person name="Karasova D."/>
            <person name="Kubasova T."/>
            <person name="Cizek A."/>
            <person name="Rychlik I."/>
        </authorList>
    </citation>
    <scope>NUCLEOTIDE SEQUENCE [LARGE SCALE GENOMIC DNA]</scope>
    <source>
        <strain evidence="3">An199</strain>
    </source>
</reference>